<keyword evidence="3" id="KW-1185">Reference proteome</keyword>
<dbReference type="SUPFAM" id="SSF56935">
    <property type="entry name" value="Porins"/>
    <property type="match status" value="1"/>
</dbReference>
<dbReference type="Proteomes" id="UP000596092">
    <property type="component" value="Chromosome"/>
</dbReference>
<sequence length="476" mass="51604">MKKVLVAGAALMLVGGLGSTASAAAVEPGVKITGDARVRLGYTDKYHMNSRQFGNRNAGGVDQVGEYNYKGQTNMDSRIRLNVVGTAAGGAYAKARFRMEGSSGDIDNDPAVTQPPINSGSNIWVDLAYIGIPFNDNLTVELGRYRSTYGPMGPTYNFFYDDVSSYGIRGIIKFDNVEINPFIEWMEEAQNGEYTGSLRRVAAEDDDVMRYGVHAKTKLNNDWTIGGMLGYQTDSRPEVWTATGIQYFEPNEGLFGSLYVSGKAGAFGLNSEVAFTNADLNNFNSWETDTWTVSNNGNDLIGSKDTGYGGYVLPTYTIDKLTLGLNLGFTTKGFQPDRAFGTGVMMGSSDNSRISSIRIGDFGNWLWGGLIVQYQATEALKLTGNFMYADIHTWDSKGVAGDGPNTTSASIPGTEATDYSAGGVKSAWEVSGILQYTISQGMDMYLSAGYLKPKVEGYLEEDDGVFGALSRFELKF</sequence>
<evidence type="ECO:0000313" key="3">
    <source>
        <dbReference type="Proteomes" id="UP000596092"/>
    </source>
</evidence>
<reference evidence="2 3" key="1">
    <citation type="submission" date="2020-05" db="EMBL/GenBank/DDBJ databases">
        <title>Complete genome of Desulfobulbus oligotrophicus.</title>
        <authorList>
            <person name="Podar M."/>
        </authorList>
    </citation>
    <scope>NUCLEOTIDE SEQUENCE [LARGE SCALE GENOMIC DNA]</scope>
    <source>
        <strain evidence="2 3">Prop6</strain>
    </source>
</reference>
<gene>
    <name evidence="2" type="ORF">HP555_00600</name>
</gene>
<dbReference type="KEGG" id="dog:HP555_00600"/>
<evidence type="ECO:0000313" key="2">
    <source>
        <dbReference type="EMBL" id="QQG64463.1"/>
    </source>
</evidence>
<dbReference type="EMBL" id="CP054140">
    <property type="protein sequence ID" value="QQG64463.1"/>
    <property type="molecule type" value="Genomic_DNA"/>
</dbReference>
<keyword evidence="1" id="KW-0732">Signal</keyword>
<feature type="signal peptide" evidence="1">
    <location>
        <begin position="1"/>
        <end position="23"/>
    </location>
</feature>
<feature type="chain" id="PRO_5032688903" description="Porin" evidence="1">
    <location>
        <begin position="24"/>
        <end position="476"/>
    </location>
</feature>
<evidence type="ECO:0008006" key="4">
    <source>
        <dbReference type="Google" id="ProtNLM"/>
    </source>
</evidence>
<organism evidence="2 3">
    <name type="scientific">Desulfobulbus oligotrophicus</name>
    <dbReference type="NCBI Taxonomy" id="1909699"/>
    <lineage>
        <taxon>Bacteria</taxon>
        <taxon>Pseudomonadati</taxon>
        <taxon>Thermodesulfobacteriota</taxon>
        <taxon>Desulfobulbia</taxon>
        <taxon>Desulfobulbales</taxon>
        <taxon>Desulfobulbaceae</taxon>
        <taxon>Desulfobulbus</taxon>
    </lineage>
</organism>
<proteinExistence type="predicted"/>
<accession>A0A7T6APC6</accession>
<dbReference type="AlphaFoldDB" id="A0A7T6APC6"/>
<evidence type="ECO:0000256" key="1">
    <source>
        <dbReference type="SAM" id="SignalP"/>
    </source>
</evidence>
<protein>
    <recommendedName>
        <fullName evidence="4">Porin</fullName>
    </recommendedName>
</protein>
<name>A0A7T6APC6_9BACT</name>
<dbReference type="RefSeq" id="WP_199263297.1">
    <property type="nucleotide sequence ID" value="NZ_CP054140.1"/>
</dbReference>